<feature type="domain" description="Septin-type G" evidence="9">
    <location>
        <begin position="49"/>
        <end position="315"/>
    </location>
</feature>
<dbReference type="InterPro" id="IPR016491">
    <property type="entry name" value="Septin"/>
</dbReference>
<dbReference type="GeneID" id="33565686"/>
<keyword evidence="11" id="KW-1185">Reference proteome</keyword>
<dbReference type="Gene3D" id="3.40.50.300">
    <property type="entry name" value="P-loop containing nucleotide triphosphate hydrolases"/>
    <property type="match status" value="1"/>
</dbReference>
<dbReference type="CDD" id="cd14686">
    <property type="entry name" value="bZIP"/>
    <property type="match status" value="1"/>
</dbReference>
<dbReference type="Proteomes" id="UP000193648">
    <property type="component" value="Unassembled WGS sequence"/>
</dbReference>
<proteinExistence type="inferred from homology"/>
<dbReference type="GO" id="GO:0005525">
    <property type="term" value="F:GTP binding"/>
    <property type="evidence" value="ECO:0007669"/>
    <property type="project" value="UniProtKB-KW"/>
</dbReference>
<gene>
    <name evidence="10" type="ORF">BCR41DRAFT_351707</name>
</gene>
<evidence type="ECO:0000256" key="8">
    <source>
        <dbReference type="SAM" id="MobiDB-lite"/>
    </source>
</evidence>
<evidence type="ECO:0000256" key="3">
    <source>
        <dbReference type="ARBA" id="ARBA00023054"/>
    </source>
</evidence>
<dbReference type="SUPFAM" id="SSF52540">
    <property type="entry name" value="P-loop containing nucleoside triphosphate hydrolases"/>
    <property type="match status" value="1"/>
</dbReference>
<dbReference type="FunFam" id="3.40.50.300:FF:000162">
    <property type="entry name" value="septin-7 isoform X1"/>
    <property type="match status" value="1"/>
</dbReference>
<evidence type="ECO:0000256" key="7">
    <source>
        <dbReference type="SAM" id="Coils"/>
    </source>
</evidence>
<dbReference type="GO" id="GO:0031105">
    <property type="term" value="C:septin complex"/>
    <property type="evidence" value="ECO:0007669"/>
    <property type="project" value="UniProtKB-ARBA"/>
</dbReference>
<evidence type="ECO:0000259" key="9">
    <source>
        <dbReference type="PROSITE" id="PS51719"/>
    </source>
</evidence>
<organism evidence="10 11">
    <name type="scientific">Lobosporangium transversale</name>
    <dbReference type="NCBI Taxonomy" id="64571"/>
    <lineage>
        <taxon>Eukaryota</taxon>
        <taxon>Fungi</taxon>
        <taxon>Fungi incertae sedis</taxon>
        <taxon>Mucoromycota</taxon>
        <taxon>Mortierellomycotina</taxon>
        <taxon>Mortierellomycetes</taxon>
        <taxon>Mortierellales</taxon>
        <taxon>Mortierellaceae</taxon>
        <taxon>Lobosporangium</taxon>
    </lineage>
</organism>
<evidence type="ECO:0000256" key="4">
    <source>
        <dbReference type="ARBA" id="ARBA00023134"/>
    </source>
</evidence>
<dbReference type="GO" id="GO:0032161">
    <property type="term" value="C:cleavage apparatus septin structure"/>
    <property type="evidence" value="ECO:0007669"/>
    <property type="project" value="UniProtKB-ARBA"/>
</dbReference>
<dbReference type="RefSeq" id="XP_021882353.1">
    <property type="nucleotide sequence ID" value="XM_022023842.1"/>
</dbReference>
<evidence type="ECO:0000256" key="6">
    <source>
        <dbReference type="RuleBase" id="RU004560"/>
    </source>
</evidence>
<keyword evidence="3 7" id="KW-0175">Coiled coil</keyword>
<name>A0A1Y2GQL8_9FUNG</name>
<keyword evidence="4 6" id="KW-0342">GTP-binding</keyword>
<evidence type="ECO:0000256" key="5">
    <source>
        <dbReference type="ARBA" id="ARBA00023306"/>
    </source>
</evidence>
<accession>A0A1Y2GQL8</accession>
<dbReference type="OrthoDB" id="416553at2759"/>
<evidence type="ECO:0000313" key="10">
    <source>
        <dbReference type="EMBL" id="ORZ19185.1"/>
    </source>
</evidence>
<comment type="similarity">
    <text evidence="6">Belongs to the TRAFAC class TrmE-Era-EngA-EngB-Septin-like GTPase superfamily. Septin GTPase family.</text>
</comment>
<protein>
    <submittedName>
        <fullName evidence="10">Septin-domain-containing protein</fullName>
    </submittedName>
</protein>
<dbReference type="PANTHER" id="PTHR18884">
    <property type="entry name" value="SEPTIN"/>
    <property type="match status" value="1"/>
</dbReference>
<feature type="coiled-coil region" evidence="7">
    <location>
        <begin position="344"/>
        <end position="408"/>
    </location>
</feature>
<keyword evidence="2 6" id="KW-0547">Nucleotide-binding</keyword>
<keyword evidence="5" id="KW-0131">Cell cycle</keyword>
<dbReference type="STRING" id="64571.A0A1Y2GQL8"/>
<evidence type="ECO:0000256" key="2">
    <source>
        <dbReference type="ARBA" id="ARBA00022741"/>
    </source>
</evidence>
<dbReference type="InterPro" id="IPR027417">
    <property type="entry name" value="P-loop_NTPase"/>
</dbReference>
<keyword evidence="1" id="KW-0132">Cell division</keyword>
<reference evidence="10 11" key="1">
    <citation type="submission" date="2016-07" db="EMBL/GenBank/DDBJ databases">
        <title>Pervasive Adenine N6-methylation of Active Genes in Fungi.</title>
        <authorList>
            <consortium name="DOE Joint Genome Institute"/>
            <person name="Mondo S.J."/>
            <person name="Dannebaum R.O."/>
            <person name="Kuo R.C."/>
            <person name="Labutti K."/>
            <person name="Haridas S."/>
            <person name="Kuo A."/>
            <person name="Salamov A."/>
            <person name="Ahrendt S.R."/>
            <person name="Lipzen A."/>
            <person name="Sullivan W."/>
            <person name="Andreopoulos W.B."/>
            <person name="Clum A."/>
            <person name="Lindquist E."/>
            <person name="Daum C."/>
            <person name="Ramamoorthy G.K."/>
            <person name="Gryganskyi A."/>
            <person name="Culley D."/>
            <person name="Magnuson J.K."/>
            <person name="James T.Y."/>
            <person name="O'Malley M.A."/>
            <person name="Stajich J.E."/>
            <person name="Spatafora J.W."/>
            <person name="Visel A."/>
            <person name="Grigoriev I.V."/>
        </authorList>
    </citation>
    <scope>NUCLEOTIDE SEQUENCE [LARGE SCALE GENOMIC DNA]</scope>
    <source>
        <strain evidence="10 11">NRRL 3116</strain>
    </source>
</reference>
<dbReference type="PIRSF" id="PIRSF006698">
    <property type="entry name" value="Septin"/>
    <property type="match status" value="1"/>
</dbReference>
<dbReference type="AlphaFoldDB" id="A0A1Y2GQL8"/>
<evidence type="ECO:0000313" key="11">
    <source>
        <dbReference type="Proteomes" id="UP000193648"/>
    </source>
</evidence>
<feature type="region of interest" description="Disordered" evidence="8">
    <location>
        <begin position="1"/>
        <end position="24"/>
    </location>
</feature>
<dbReference type="GO" id="GO:0000281">
    <property type="term" value="P:mitotic cytokinesis"/>
    <property type="evidence" value="ECO:0007669"/>
    <property type="project" value="UniProtKB-ARBA"/>
</dbReference>
<dbReference type="CDD" id="cd01850">
    <property type="entry name" value="CDC_Septin"/>
    <property type="match status" value="1"/>
</dbReference>
<sequence>MPLEFAHQHNGQYPDPGPWKHAEPRPLTLTGPLGLDSLPTQRFTKVKRASFGLNLMVVGESGLGKTTFMNTLFNSDLKEEILPKNPQQTQTVEIQPSYYELYEDGVQLNLCIVDTPGFGDQLNREHNVAPIVAYIDKQFEEYMAAEGHPGFRKSIPDTRIHAVLYFIAPNGHGLKELDAKALKTLSAKVNVIPIIAKADTMTAEEKVSFKNILLQDLEHHNIRTFPSSYPDEVDGADDLLQYIPFSVIGSDNTVEIGGRRVRCRTYRWGIVEVENAEHSDFVHLRELLMSTCLHDLVETTHTVHYHRHRGDALRAKGRPISILECDDSYESQISGTKIKNKEELNRKEEEIRQLFVQKVKEKETELREREEKLSTKKQQMEAELEQLRAQIEAEQRELDEAVSTLARNGTISKAPSKLFAKAK</sequence>
<dbReference type="Pfam" id="PF00735">
    <property type="entry name" value="Septin"/>
    <property type="match status" value="1"/>
</dbReference>
<dbReference type="InParanoid" id="A0A1Y2GQL8"/>
<comment type="caution">
    <text evidence="10">The sequence shown here is derived from an EMBL/GenBank/DDBJ whole genome shotgun (WGS) entry which is preliminary data.</text>
</comment>
<dbReference type="EMBL" id="MCFF01000014">
    <property type="protein sequence ID" value="ORZ19185.1"/>
    <property type="molecule type" value="Genomic_DNA"/>
</dbReference>
<evidence type="ECO:0000256" key="1">
    <source>
        <dbReference type="ARBA" id="ARBA00022618"/>
    </source>
</evidence>
<dbReference type="PROSITE" id="PS51719">
    <property type="entry name" value="G_SEPTIN"/>
    <property type="match status" value="1"/>
</dbReference>
<dbReference type="InterPro" id="IPR030379">
    <property type="entry name" value="G_SEPTIN_dom"/>
</dbReference>